<dbReference type="InterPro" id="IPR003961">
    <property type="entry name" value="FN3_dom"/>
</dbReference>
<dbReference type="InterPro" id="IPR015915">
    <property type="entry name" value="Kelch-typ_b-propeller"/>
</dbReference>
<gene>
    <name evidence="6" type="ORF">WJX73_005291</name>
</gene>
<reference evidence="6 7" key="1">
    <citation type="journal article" date="2024" name="Nat. Commun.">
        <title>Phylogenomics reveals the evolutionary origins of lichenization in chlorophyte algae.</title>
        <authorList>
            <person name="Puginier C."/>
            <person name="Libourel C."/>
            <person name="Otte J."/>
            <person name="Skaloud P."/>
            <person name="Haon M."/>
            <person name="Grisel S."/>
            <person name="Petersen M."/>
            <person name="Berrin J.G."/>
            <person name="Delaux P.M."/>
            <person name="Dal Grande F."/>
            <person name="Keller J."/>
        </authorList>
    </citation>
    <scope>NUCLEOTIDE SEQUENCE [LARGE SCALE GENOMIC DNA]</scope>
    <source>
        <strain evidence="6 7">SAG 2036</strain>
    </source>
</reference>
<feature type="domain" description="Fibronectin type-III" evidence="5">
    <location>
        <begin position="542"/>
        <end position="635"/>
    </location>
</feature>
<dbReference type="SUPFAM" id="SSF49265">
    <property type="entry name" value="Fibronectin type III"/>
    <property type="match status" value="1"/>
</dbReference>
<organism evidence="6 7">
    <name type="scientific">Symbiochloris irregularis</name>
    <dbReference type="NCBI Taxonomy" id="706552"/>
    <lineage>
        <taxon>Eukaryota</taxon>
        <taxon>Viridiplantae</taxon>
        <taxon>Chlorophyta</taxon>
        <taxon>core chlorophytes</taxon>
        <taxon>Trebouxiophyceae</taxon>
        <taxon>Trebouxiales</taxon>
        <taxon>Trebouxiaceae</taxon>
        <taxon>Symbiochloris</taxon>
    </lineage>
</organism>
<dbReference type="InterPro" id="IPR013783">
    <property type="entry name" value="Ig-like_fold"/>
</dbReference>
<evidence type="ECO:0000256" key="1">
    <source>
        <dbReference type="ARBA" id="ARBA00022441"/>
    </source>
</evidence>
<dbReference type="SUPFAM" id="SSF117281">
    <property type="entry name" value="Kelch motif"/>
    <property type="match status" value="1"/>
</dbReference>
<dbReference type="CDD" id="cd00063">
    <property type="entry name" value="FN3"/>
    <property type="match status" value="1"/>
</dbReference>
<dbReference type="InterPro" id="IPR056737">
    <property type="entry name" value="Beta-prop_ATRN-MKLN-like"/>
</dbReference>
<dbReference type="InterPro" id="IPR006652">
    <property type="entry name" value="Kelch_1"/>
</dbReference>
<dbReference type="Proteomes" id="UP001465755">
    <property type="component" value="Unassembled WGS sequence"/>
</dbReference>
<protein>
    <recommendedName>
        <fullName evidence="5">Fibronectin type-III domain-containing protein</fullName>
    </recommendedName>
</protein>
<feature type="compositionally biased region" description="Low complexity" evidence="4">
    <location>
        <begin position="1"/>
        <end position="14"/>
    </location>
</feature>
<dbReference type="InterPro" id="IPR036116">
    <property type="entry name" value="FN3_sf"/>
</dbReference>
<dbReference type="Gene3D" id="2.120.10.80">
    <property type="entry name" value="Kelch-type beta propeller"/>
    <property type="match status" value="1"/>
</dbReference>
<keyword evidence="7" id="KW-1185">Reference proteome</keyword>
<evidence type="ECO:0000256" key="2">
    <source>
        <dbReference type="ARBA" id="ARBA00022737"/>
    </source>
</evidence>
<name>A0AAW1PZ38_9CHLO</name>
<proteinExistence type="predicted"/>
<dbReference type="Pfam" id="PF24981">
    <property type="entry name" value="Beta-prop_ATRN-LZTR1"/>
    <property type="match status" value="1"/>
</dbReference>
<keyword evidence="1" id="KW-0880">Kelch repeat</keyword>
<evidence type="ECO:0000256" key="4">
    <source>
        <dbReference type="SAM" id="MobiDB-lite"/>
    </source>
</evidence>
<keyword evidence="3" id="KW-0175">Coiled coil</keyword>
<dbReference type="AlphaFoldDB" id="A0AAW1PZ38"/>
<dbReference type="SMART" id="SM00612">
    <property type="entry name" value="Kelch"/>
    <property type="match status" value="2"/>
</dbReference>
<feature type="region of interest" description="Disordered" evidence="4">
    <location>
        <begin position="1"/>
        <end position="36"/>
    </location>
</feature>
<dbReference type="EMBL" id="JALJOQ010000003">
    <property type="protein sequence ID" value="KAK9813721.1"/>
    <property type="molecule type" value="Genomic_DNA"/>
</dbReference>
<evidence type="ECO:0000313" key="6">
    <source>
        <dbReference type="EMBL" id="KAK9813721.1"/>
    </source>
</evidence>
<dbReference type="Pfam" id="PF00041">
    <property type="entry name" value="fn3"/>
    <property type="match status" value="1"/>
</dbReference>
<accession>A0AAW1PZ38</accession>
<feature type="coiled-coil region" evidence="3">
    <location>
        <begin position="112"/>
        <end position="146"/>
    </location>
</feature>
<dbReference type="SMART" id="SM00060">
    <property type="entry name" value="FN3"/>
    <property type="match status" value="1"/>
</dbReference>
<evidence type="ECO:0000259" key="5">
    <source>
        <dbReference type="PROSITE" id="PS50853"/>
    </source>
</evidence>
<dbReference type="Gene3D" id="2.60.40.10">
    <property type="entry name" value="Immunoglobulins"/>
    <property type="match status" value="1"/>
</dbReference>
<sequence length="635" mass="69441">MPPKKAAAGGAKKGAAGKKGAKGAKDSASPADDLNKEREDLLLRIKTAEDDTQHFQLECGKLEETLRQYRARFAAADTDKGDILAFRQTEIERKETRIRDVLKQSLSATQQLEDSKLLVRQLEDQQRELLEKYEGTSEQLQVAQAELTFQCSEVARLVARAGDAERLTLELRGLQADHRLVTAAVKRLTIANAGRTRLRIVHGDAWMVAVSHRQLEGETPILRNGSAFACCGASKLLCLTGGLDGYDATDMNTLPLAVGDTMQWEVTSGPRAASQLFLAASVCVNRTSILCFGGKRGNELSNEVQIFSTISERWQTPEMLDDVAPCPRYGACLFSVHSQVYMFGGCGAEGMLNDTWMYDLARNQWSPITPTTSVLPAGRMGASLCMDEQEGRLWVVGGNSGGGSLSDLYYLDLTSCIWSPVRALGTQIQPRQHHCAVMMQHFVVISGGVQIGPDGSACLVNDVQAFDPEPRLWACINAGTPAEDIKLDSNPHAALHACTSDTIYSLTPSRGTELLEQLQTVHLTTPDAIQALREAHKDDRVIVRALTISPTPLECTCNSISVTWTPPTKNSDRIAGYKAMLSTLSGVVREVYRGPEPQCKAEGLRPHVEYVFCVKAFYEDGSFLWSEPVAFTTKS</sequence>
<dbReference type="PROSITE" id="PS50853">
    <property type="entry name" value="FN3"/>
    <property type="match status" value="1"/>
</dbReference>
<evidence type="ECO:0000256" key="3">
    <source>
        <dbReference type="SAM" id="Coils"/>
    </source>
</evidence>
<dbReference type="PANTHER" id="PTHR46093:SF18">
    <property type="entry name" value="FIBRONECTIN TYPE-III DOMAIN-CONTAINING PROTEIN"/>
    <property type="match status" value="1"/>
</dbReference>
<evidence type="ECO:0000313" key="7">
    <source>
        <dbReference type="Proteomes" id="UP001465755"/>
    </source>
</evidence>
<keyword evidence="2" id="KW-0677">Repeat</keyword>
<comment type="caution">
    <text evidence="6">The sequence shown here is derived from an EMBL/GenBank/DDBJ whole genome shotgun (WGS) entry which is preliminary data.</text>
</comment>
<dbReference type="PANTHER" id="PTHR46093">
    <property type="entry name" value="ACYL-COA-BINDING DOMAIN-CONTAINING PROTEIN 5"/>
    <property type="match status" value="1"/>
</dbReference>